<accession>A0ABT2BER1</accession>
<feature type="coiled-coil region" evidence="1">
    <location>
        <begin position="108"/>
        <end position="138"/>
    </location>
</feature>
<keyword evidence="3" id="KW-1185">Reference proteome</keyword>
<dbReference type="InterPro" id="IPR036390">
    <property type="entry name" value="WH_DNA-bd_sf"/>
</dbReference>
<evidence type="ECO:0000256" key="1">
    <source>
        <dbReference type="SAM" id="Coils"/>
    </source>
</evidence>
<gene>
    <name evidence="2" type="ORF">NX773_02210</name>
</gene>
<dbReference type="InterPro" id="IPR036388">
    <property type="entry name" value="WH-like_DNA-bd_sf"/>
</dbReference>
<name>A0ABT2BER1_9BURK</name>
<organism evidence="2 3">
    <name type="scientific">Massilia solisilvae</name>
    <dbReference type="NCBI Taxonomy" id="1811225"/>
    <lineage>
        <taxon>Bacteria</taxon>
        <taxon>Pseudomonadati</taxon>
        <taxon>Pseudomonadota</taxon>
        <taxon>Betaproteobacteria</taxon>
        <taxon>Burkholderiales</taxon>
        <taxon>Oxalobacteraceae</taxon>
        <taxon>Telluria group</taxon>
        <taxon>Massilia</taxon>
    </lineage>
</organism>
<dbReference type="Proteomes" id="UP001205861">
    <property type="component" value="Unassembled WGS sequence"/>
</dbReference>
<comment type="caution">
    <text evidence="2">The sequence shown here is derived from an EMBL/GenBank/DDBJ whole genome shotgun (WGS) entry which is preliminary data.</text>
</comment>
<proteinExistence type="predicted"/>
<protein>
    <submittedName>
        <fullName evidence="2">MarR family EPS-associated transcriptional regulator</fullName>
    </submittedName>
</protein>
<evidence type="ECO:0000313" key="2">
    <source>
        <dbReference type="EMBL" id="MCS0606977.1"/>
    </source>
</evidence>
<reference evidence="2 3" key="1">
    <citation type="submission" date="2022-08" db="EMBL/GenBank/DDBJ databases">
        <title>Reclassification of Massilia species as members of the genera Telluria, Duganella, Pseudoduganella, Mokoshia gen. nov. and Zemynaea gen. nov. using orthogonal and non-orthogonal genome-based approaches.</title>
        <authorList>
            <person name="Bowman J.P."/>
        </authorList>
    </citation>
    <scope>NUCLEOTIDE SEQUENCE [LARGE SCALE GENOMIC DNA]</scope>
    <source>
        <strain evidence="2 3">JCM 31607</strain>
    </source>
</reference>
<dbReference type="Gene3D" id="1.10.10.10">
    <property type="entry name" value="Winged helix-like DNA-binding domain superfamily/Winged helix DNA-binding domain"/>
    <property type="match status" value="1"/>
</dbReference>
<evidence type="ECO:0000313" key="3">
    <source>
        <dbReference type="Proteomes" id="UP001205861"/>
    </source>
</evidence>
<dbReference type="Pfam" id="PF13412">
    <property type="entry name" value="HTH_24"/>
    <property type="match status" value="1"/>
</dbReference>
<dbReference type="RefSeq" id="WP_258854757.1">
    <property type="nucleotide sequence ID" value="NZ_JANUGV010000001.1"/>
</dbReference>
<sequence>MIPARSLKWQGEAVNSQSKDLRMSSRQAKIQEDTYFRVMRLLEENPDLTQRELAEELGVSVGGLNYCLKALIDKGWVKMQNFAHSKNKFGYVYVLTPRGFAEKTALTSEFLRRKMDEYEALKKEIELLKAEVGQTAEQDPGKGAQ</sequence>
<dbReference type="NCBIfam" id="TIGR04176">
    <property type="entry name" value="MarR_EPS"/>
    <property type="match status" value="1"/>
</dbReference>
<keyword evidence="1" id="KW-0175">Coiled coil</keyword>
<dbReference type="InterPro" id="IPR026433">
    <property type="entry name" value="MarR_EPS"/>
</dbReference>
<dbReference type="EMBL" id="JANUGV010000001">
    <property type="protein sequence ID" value="MCS0606977.1"/>
    <property type="molecule type" value="Genomic_DNA"/>
</dbReference>
<dbReference type="SUPFAM" id="SSF46785">
    <property type="entry name" value="Winged helix' DNA-binding domain"/>
    <property type="match status" value="1"/>
</dbReference>